<dbReference type="FunFam" id="1.10.630.10:FF:000051">
    <property type="entry name" value="Cytochrome P450 monooxygenase (Fum15)"/>
    <property type="match status" value="1"/>
</dbReference>
<dbReference type="OrthoDB" id="1470350at2759"/>
<evidence type="ECO:0000313" key="4">
    <source>
        <dbReference type="EMBL" id="KAF2223440.1"/>
    </source>
</evidence>
<keyword evidence="1" id="KW-0408">Iron</keyword>
<keyword evidence="3" id="KW-0812">Transmembrane</keyword>
<dbReference type="InterPro" id="IPR036396">
    <property type="entry name" value="Cyt_P450_sf"/>
</dbReference>
<dbReference type="Proteomes" id="UP000799538">
    <property type="component" value="Unassembled WGS sequence"/>
</dbReference>
<evidence type="ECO:0000256" key="2">
    <source>
        <dbReference type="SAM" id="MobiDB-lite"/>
    </source>
</evidence>
<dbReference type="CDD" id="cd11069">
    <property type="entry name" value="CYP_FUM15-like"/>
    <property type="match status" value="1"/>
</dbReference>
<keyword evidence="5" id="KW-1185">Reference proteome</keyword>
<keyword evidence="1" id="KW-0479">Metal-binding</keyword>
<dbReference type="Gene3D" id="1.10.630.10">
    <property type="entry name" value="Cytochrome P450"/>
    <property type="match status" value="1"/>
</dbReference>
<feature type="compositionally biased region" description="Polar residues" evidence="2">
    <location>
        <begin position="584"/>
        <end position="593"/>
    </location>
</feature>
<keyword evidence="3" id="KW-1133">Transmembrane helix</keyword>
<dbReference type="PRINTS" id="PR00385">
    <property type="entry name" value="P450"/>
</dbReference>
<dbReference type="GO" id="GO:0004497">
    <property type="term" value="F:monooxygenase activity"/>
    <property type="evidence" value="ECO:0007669"/>
    <property type="project" value="InterPro"/>
</dbReference>
<accession>A0A6A6GDG3</accession>
<keyword evidence="1" id="KW-0349">Heme</keyword>
<dbReference type="GO" id="GO:0005506">
    <property type="term" value="F:iron ion binding"/>
    <property type="evidence" value="ECO:0007669"/>
    <property type="project" value="InterPro"/>
</dbReference>
<dbReference type="PRINTS" id="PR00463">
    <property type="entry name" value="EP450I"/>
</dbReference>
<gene>
    <name evidence="4" type="ORF">BDZ85DRAFT_281369</name>
</gene>
<evidence type="ECO:0000256" key="1">
    <source>
        <dbReference type="PIRSR" id="PIRSR602401-1"/>
    </source>
</evidence>
<dbReference type="GO" id="GO:0020037">
    <property type="term" value="F:heme binding"/>
    <property type="evidence" value="ECO:0007669"/>
    <property type="project" value="InterPro"/>
</dbReference>
<evidence type="ECO:0000313" key="5">
    <source>
        <dbReference type="Proteomes" id="UP000799538"/>
    </source>
</evidence>
<name>A0A6A6GDG3_9PEZI</name>
<feature type="binding site" description="axial binding residue" evidence="1">
    <location>
        <position position="485"/>
    </location>
    <ligand>
        <name>heme</name>
        <dbReference type="ChEBI" id="CHEBI:30413"/>
    </ligand>
    <ligandPart>
        <name>Fe</name>
        <dbReference type="ChEBI" id="CHEBI:18248"/>
    </ligandPart>
</feature>
<dbReference type="AlphaFoldDB" id="A0A6A6GDG3"/>
<dbReference type="EMBL" id="ML992506">
    <property type="protein sequence ID" value="KAF2223440.1"/>
    <property type="molecule type" value="Genomic_DNA"/>
</dbReference>
<dbReference type="SUPFAM" id="SSF48264">
    <property type="entry name" value="Cytochrome P450"/>
    <property type="match status" value="1"/>
</dbReference>
<dbReference type="InterPro" id="IPR002401">
    <property type="entry name" value="Cyt_P450_E_grp-I"/>
</dbReference>
<evidence type="ECO:0000256" key="3">
    <source>
        <dbReference type="SAM" id="Phobius"/>
    </source>
</evidence>
<proteinExistence type="predicted"/>
<dbReference type="PANTHER" id="PTHR24305">
    <property type="entry name" value="CYTOCHROME P450"/>
    <property type="match status" value="1"/>
</dbReference>
<protein>
    <submittedName>
        <fullName evidence="4">Cytochrome P450</fullName>
    </submittedName>
</protein>
<feature type="compositionally biased region" description="Basic residues" evidence="2">
    <location>
        <begin position="562"/>
        <end position="578"/>
    </location>
</feature>
<dbReference type="PANTHER" id="PTHR24305:SF227">
    <property type="entry name" value="P450, PUTATIVE (EUROFUNG)-RELATED"/>
    <property type="match status" value="1"/>
</dbReference>
<organism evidence="4 5">
    <name type="scientific">Elsinoe ampelina</name>
    <dbReference type="NCBI Taxonomy" id="302913"/>
    <lineage>
        <taxon>Eukaryota</taxon>
        <taxon>Fungi</taxon>
        <taxon>Dikarya</taxon>
        <taxon>Ascomycota</taxon>
        <taxon>Pezizomycotina</taxon>
        <taxon>Dothideomycetes</taxon>
        <taxon>Dothideomycetidae</taxon>
        <taxon>Myriangiales</taxon>
        <taxon>Elsinoaceae</taxon>
        <taxon>Elsinoe</taxon>
    </lineage>
</organism>
<keyword evidence="3" id="KW-0472">Membrane</keyword>
<dbReference type="InterPro" id="IPR050121">
    <property type="entry name" value="Cytochrome_P450_monoxygenase"/>
</dbReference>
<feature type="region of interest" description="Disordered" evidence="2">
    <location>
        <begin position="545"/>
        <end position="597"/>
    </location>
</feature>
<feature type="transmembrane region" description="Helical" evidence="3">
    <location>
        <begin position="31"/>
        <end position="54"/>
    </location>
</feature>
<reference evidence="5" key="1">
    <citation type="journal article" date="2020" name="Stud. Mycol.">
        <title>101 Dothideomycetes genomes: A test case for predicting lifestyles and emergence of pathogens.</title>
        <authorList>
            <person name="Haridas S."/>
            <person name="Albert R."/>
            <person name="Binder M."/>
            <person name="Bloem J."/>
            <person name="LaButti K."/>
            <person name="Salamov A."/>
            <person name="Andreopoulos B."/>
            <person name="Baker S."/>
            <person name="Barry K."/>
            <person name="Bills G."/>
            <person name="Bluhm B."/>
            <person name="Cannon C."/>
            <person name="Castanera R."/>
            <person name="Culley D."/>
            <person name="Daum C."/>
            <person name="Ezra D."/>
            <person name="Gonzalez J."/>
            <person name="Henrissat B."/>
            <person name="Kuo A."/>
            <person name="Liang C."/>
            <person name="Lipzen A."/>
            <person name="Lutzoni F."/>
            <person name="Magnuson J."/>
            <person name="Mondo S."/>
            <person name="Nolan M."/>
            <person name="Ohm R."/>
            <person name="Pangilinan J."/>
            <person name="Park H.-J."/>
            <person name="Ramirez L."/>
            <person name="Alfaro M."/>
            <person name="Sun H."/>
            <person name="Tritt A."/>
            <person name="Yoshinaga Y."/>
            <person name="Zwiers L.-H."/>
            <person name="Turgeon B."/>
            <person name="Goodwin S."/>
            <person name="Spatafora J."/>
            <person name="Crous P."/>
            <person name="Grigoriev I."/>
        </authorList>
    </citation>
    <scope>NUCLEOTIDE SEQUENCE [LARGE SCALE GENOMIC DNA]</scope>
    <source>
        <strain evidence="5">CECT 20119</strain>
    </source>
</reference>
<dbReference type="Pfam" id="PF00067">
    <property type="entry name" value="p450"/>
    <property type="match status" value="1"/>
</dbReference>
<dbReference type="GO" id="GO:0016705">
    <property type="term" value="F:oxidoreductase activity, acting on paired donors, with incorporation or reduction of molecular oxygen"/>
    <property type="evidence" value="ECO:0007669"/>
    <property type="project" value="InterPro"/>
</dbReference>
<comment type="cofactor">
    <cofactor evidence="1">
        <name>heme</name>
        <dbReference type="ChEBI" id="CHEBI:30413"/>
    </cofactor>
</comment>
<sequence>MPPTQKMVAVSALTAYLVTHFQPEMTIRGSFILTSLAIFSGAFLGWAVWAVLIYPHMFSPLRDLPSPPNATLFMGHSARISKEPTGIPMRDWANEVPNNGLIRYLHWLNNERVLVTSPKAIAEVLVTKNYEFIKPKLVREGLGRILGVGILLAEGDEHKRQRKALSPAFAFRHVKDLYQTFWDKSNELVERISYDIAHQGADYGHAQNVVEVGEYTSRATLDIIGTAGLGQDFGSIADPNNTLSQHYKAIFQPARGQRYLQMAGIILPGWFMRNIPLKRNYEIMAARKYIRQTCEKLIQDKRAKLKKSRDFDILSVAMESGGFNDEELINQLMTFLVAGHETTSTAMLWAIYLLCKNPSIQTRLREEIHANLPSPRTKAGRKIASHQIDNLPYLNAVLQETLRLWAPVSLTMRVAAQDSTIIDHPIPKGTLIIIAPWATNNSYELWGDSALTFDPERWLKEGQTNKGGADSNYSFLTFLHGPRSCIGMGFAKSEFSCLMAAFMGRFKCEFEKEDYEAEIVGGITSKPKGGLWKKNKPGGANRAAAQKATAEGPTPRVDRGAVKKKKGKKEKAKAKANAKVKANGRTSQSTQLSKDAALAEEVGKIEVADEQGARIEQESKG</sequence>
<dbReference type="InterPro" id="IPR001128">
    <property type="entry name" value="Cyt_P450"/>
</dbReference>